<evidence type="ECO:0000313" key="9">
    <source>
        <dbReference type="Proteomes" id="UP000242957"/>
    </source>
</evidence>
<dbReference type="SUPFAM" id="SSF103481">
    <property type="entry name" value="Multidrug resistance efflux transporter EmrE"/>
    <property type="match status" value="2"/>
</dbReference>
<keyword evidence="2" id="KW-1003">Cell membrane</keyword>
<feature type="transmembrane region" description="Helical" evidence="6">
    <location>
        <begin position="67"/>
        <end position="86"/>
    </location>
</feature>
<keyword evidence="4 6" id="KW-1133">Transmembrane helix</keyword>
<feature type="transmembrane region" description="Helical" evidence="6">
    <location>
        <begin position="240"/>
        <end position="260"/>
    </location>
</feature>
<dbReference type="GO" id="GO:0005886">
    <property type="term" value="C:plasma membrane"/>
    <property type="evidence" value="ECO:0007669"/>
    <property type="project" value="UniProtKB-SubCell"/>
</dbReference>
<dbReference type="Gene3D" id="1.10.3730.20">
    <property type="match status" value="1"/>
</dbReference>
<feature type="transmembrane region" description="Helical" evidence="6">
    <location>
        <begin position="180"/>
        <end position="199"/>
    </location>
</feature>
<dbReference type="PANTHER" id="PTHR42920">
    <property type="entry name" value="OS03G0707200 PROTEIN-RELATED"/>
    <property type="match status" value="1"/>
</dbReference>
<feature type="transmembrane region" description="Helical" evidence="6">
    <location>
        <begin position="36"/>
        <end position="55"/>
    </location>
</feature>
<reference evidence="9" key="1">
    <citation type="submission" date="2016-10" db="EMBL/GenBank/DDBJ databases">
        <authorList>
            <person name="Varghese N."/>
            <person name="Submissions S."/>
        </authorList>
    </citation>
    <scope>NUCLEOTIDE SEQUENCE [LARGE SCALE GENOMIC DNA]</scope>
    <source>
        <strain evidence="9">JCM 21621</strain>
    </source>
</reference>
<feature type="transmembrane region" description="Helical" evidence="6">
    <location>
        <begin position="12"/>
        <end position="30"/>
    </location>
</feature>
<feature type="transmembrane region" description="Helical" evidence="6">
    <location>
        <begin position="123"/>
        <end position="140"/>
    </location>
</feature>
<evidence type="ECO:0000256" key="3">
    <source>
        <dbReference type="ARBA" id="ARBA00022692"/>
    </source>
</evidence>
<comment type="subcellular location">
    <subcellularLocation>
        <location evidence="1">Cell membrane</location>
        <topology evidence="1">Multi-pass membrane protein</topology>
    </subcellularLocation>
</comment>
<feature type="transmembrane region" description="Helical" evidence="6">
    <location>
        <begin position="266"/>
        <end position="285"/>
    </location>
</feature>
<sequence>MKTQALRADILMLITAMIWGAAFVAQRVGMDAIGPFLFSGLRFCIGALVLLPLVLRRGATAPQPFNRGLLLGGVALGTALTIGINLQQVGLLFTSVTNSGFITGLYVIIVPLLGLALGHRTGLGTWLGACLAVVGMFLLSVGENFHVASGDWLQLAGAFVWGVHVLLVGFFASRYDPIRLSFLQFVVCGVFSLIMAVIFEEIHLDAIMQAGPALLYGGLVAVGIGYTLQVVAQKHAIASHAAIILSLEAVFAAIAGALFLDESLHLRGYLGCALMLAGMLVAQLWPQKPALKAPQPSLAEERP</sequence>
<feature type="transmembrane region" description="Helical" evidence="6">
    <location>
        <begin position="211"/>
        <end position="228"/>
    </location>
</feature>
<accession>A0A1H0AP60</accession>
<evidence type="ECO:0000256" key="1">
    <source>
        <dbReference type="ARBA" id="ARBA00004651"/>
    </source>
</evidence>
<dbReference type="InterPro" id="IPR051258">
    <property type="entry name" value="Diverse_Substrate_Transporter"/>
</dbReference>
<keyword evidence="3 6" id="KW-0812">Transmembrane</keyword>
<dbReference type="EMBL" id="FNIJ01000002">
    <property type="protein sequence ID" value="SDN35318.1"/>
    <property type="molecule type" value="Genomic_DNA"/>
</dbReference>
<feature type="domain" description="EamA" evidence="7">
    <location>
        <begin position="7"/>
        <end position="140"/>
    </location>
</feature>
<keyword evidence="5 6" id="KW-0472">Membrane</keyword>
<proteinExistence type="predicted"/>
<dbReference type="Proteomes" id="UP000242957">
    <property type="component" value="Unassembled WGS sequence"/>
</dbReference>
<evidence type="ECO:0000256" key="6">
    <source>
        <dbReference type="SAM" id="Phobius"/>
    </source>
</evidence>
<feature type="transmembrane region" description="Helical" evidence="6">
    <location>
        <begin position="152"/>
        <end position="173"/>
    </location>
</feature>
<dbReference type="AlphaFoldDB" id="A0A1H0AP60"/>
<organism evidence="8 9">
    <name type="scientific">Pseudomonas jinjuensis</name>
    <dbReference type="NCBI Taxonomy" id="198616"/>
    <lineage>
        <taxon>Bacteria</taxon>
        <taxon>Pseudomonadati</taxon>
        <taxon>Pseudomonadota</taxon>
        <taxon>Gammaproteobacteria</taxon>
        <taxon>Pseudomonadales</taxon>
        <taxon>Pseudomonadaceae</taxon>
        <taxon>Pseudomonas</taxon>
    </lineage>
</organism>
<evidence type="ECO:0000256" key="5">
    <source>
        <dbReference type="ARBA" id="ARBA00023136"/>
    </source>
</evidence>
<dbReference type="OrthoDB" id="9804865at2"/>
<feature type="transmembrane region" description="Helical" evidence="6">
    <location>
        <begin position="92"/>
        <end position="116"/>
    </location>
</feature>
<protein>
    <submittedName>
        <fullName evidence="8">Threonine/homoserine efflux transporter RhtA</fullName>
    </submittedName>
</protein>
<name>A0A1H0AP60_9PSED</name>
<gene>
    <name evidence="8" type="ORF">SAMN05216193_102320</name>
</gene>
<feature type="domain" description="EamA" evidence="7">
    <location>
        <begin position="149"/>
        <end position="281"/>
    </location>
</feature>
<evidence type="ECO:0000256" key="2">
    <source>
        <dbReference type="ARBA" id="ARBA00022475"/>
    </source>
</evidence>
<evidence type="ECO:0000256" key="4">
    <source>
        <dbReference type="ARBA" id="ARBA00022989"/>
    </source>
</evidence>
<dbReference type="PANTHER" id="PTHR42920:SF5">
    <property type="entry name" value="EAMA DOMAIN-CONTAINING PROTEIN"/>
    <property type="match status" value="1"/>
</dbReference>
<dbReference type="InterPro" id="IPR000620">
    <property type="entry name" value="EamA_dom"/>
</dbReference>
<keyword evidence="9" id="KW-1185">Reference proteome</keyword>
<dbReference type="InterPro" id="IPR037185">
    <property type="entry name" value="EmrE-like"/>
</dbReference>
<dbReference type="RefSeq" id="WP_084310072.1">
    <property type="nucleotide sequence ID" value="NZ_FNIJ01000002.1"/>
</dbReference>
<evidence type="ECO:0000259" key="7">
    <source>
        <dbReference type="Pfam" id="PF00892"/>
    </source>
</evidence>
<dbReference type="STRING" id="198616.SAMN05216193_102320"/>
<dbReference type="Pfam" id="PF00892">
    <property type="entry name" value="EamA"/>
    <property type="match status" value="2"/>
</dbReference>
<evidence type="ECO:0000313" key="8">
    <source>
        <dbReference type="EMBL" id="SDN35318.1"/>
    </source>
</evidence>